<dbReference type="InterPro" id="IPR050643">
    <property type="entry name" value="Periplasmic_pilus_chap"/>
</dbReference>
<keyword evidence="6 8" id="KW-0143">Chaperone</keyword>
<evidence type="ECO:0000256" key="3">
    <source>
        <dbReference type="ARBA" id="ARBA00022558"/>
    </source>
</evidence>
<name>A0A144UL69_ENTCL</name>
<evidence type="ECO:0000259" key="11">
    <source>
        <dbReference type="Pfam" id="PF02753"/>
    </source>
</evidence>
<dbReference type="InterPro" id="IPR018046">
    <property type="entry name" value="Pili_assmbl_chaperone_CS"/>
</dbReference>
<dbReference type="InterPro" id="IPR008962">
    <property type="entry name" value="PapD-like_sf"/>
</dbReference>
<evidence type="ECO:0000256" key="1">
    <source>
        <dbReference type="ARBA" id="ARBA00004418"/>
    </source>
</evidence>
<evidence type="ECO:0000256" key="5">
    <source>
        <dbReference type="ARBA" id="ARBA00022764"/>
    </source>
</evidence>
<keyword evidence="4 9" id="KW-0732">Signal</keyword>
<dbReference type="PANTHER" id="PTHR30251:SF5">
    <property type="entry name" value="FIMBRIAL CHAPARONE PROTEIN"/>
    <property type="match status" value="1"/>
</dbReference>
<feature type="signal peptide" evidence="9">
    <location>
        <begin position="1"/>
        <end position="23"/>
    </location>
</feature>
<dbReference type="FunFam" id="2.60.40.10:FF:000458">
    <property type="entry name" value="Molecular chaperone FimC"/>
    <property type="match status" value="1"/>
</dbReference>
<dbReference type="InterPro" id="IPR001829">
    <property type="entry name" value="Pili_assmbl_chaperone_bac"/>
</dbReference>
<evidence type="ECO:0000259" key="10">
    <source>
        <dbReference type="Pfam" id="PF00345"/>
    </source>
</evidence>
<dbReference type="PANTHER" id="PTHR30251">
    <property type="entry name" value="PILUS ASSEMBLY CHAPERONE"/>
    <property type="match status" value="1"/>
</dbReference>
<dbReference type="Pfam" id="PF00345">
    <property type="entry name" value="PapD_N"/>
    <property type="match status" value="1"/>
</dbReference>
<dbReference type="GO" id="GO:0030288">
    <property type="term" value="C:outer membrane-bounded periplasmic space"/>
    <property type="evidence" value="ECO:0007669"/>
    <property type="project" value="InterPro"/>
</dbReference>
<dbReference type="InterPro" id="IPR016147">
    <property type="entry name" value="Pili_assmbl_chaperone_N"/>
</dbReference>
<dbReference type="InterPro" id="IPR036316">
    <property type="entry name" value="Pili_assmbl_chap_C_dom_sf"/>
</dbReference>
<sequence length="254" mass="28298">MMKLTSLKCLCLMLVGTAFTTHAAVNLDRTRIVFPESDKASSLKVENQSKALPYLALSWVEDENGRKEDTHFMALPPIQRLEAGSASQVRIVKQAATSQLPKDRESLFYFNLREVPPKSSSASEERSVMQVAMQSRIKLFWRPKAITKKPGELAEMRMEISANAKGLTVHNPTPYYITLAWLSKNAKTMLPGFDSLMIAPFATATTSTGDYHGSYYSIGYIDDYGALKKVDLQCAGTAQCTLTERKIEKDAKSR</sequence>
<reference evidence="12 13" key="1">
    <citation type="submission" date="2016-03" db="EMBL/GenBank/DDBJ databases">
        <authorList>
            <consortium name="Pathogen Informatics"/>
        </authorList>
    </citation>
    <scope>NUCLEOTIDE SEQUENCE [LARGE SCALE GENOMIC DNA]</scope>
    <source>
        <strain evidence="13">e1252</strain>
    </source>
</reference>
<protein>
    <submittedName>
        <fullName evidence="12">P pilus assembly protein, chaperone PapD</fullName>
    </submittedName>
</protein>
<dbReference type="PRINTS" id="PR00969">
    <property type="entry name" value="CHAPERONPILI"/>
</dbReference>
<dbReference type="EMBL" id="FJXR01000048">
    <property type="protein sequence ID" value="CZW42720.1"/>
    <property type="molecule type" value="Genomic_DNA"/>
</dbReference>
<evidence type="ECO:0000256" key="6">
    <source>
        <dbReference type="ARBA" id="ARBA00023186"/>
    </source>
</evidence>
<evidence type="ECO:0000256" key="7">
    <source>
        <dbReference type="ARBA" id="ARBA00023319"/>
    </source>
</evidence>
<dbReference type="InterPro" id="IPR016148">
    <property type="entry name" value="Pili_assmbl_chaperone_C"/>
</dbReference>
<evidence type="ECO:0000313" key="12">
    <source>
        <dbReference type="EMBL" id="CZW42720.1"/>
    </source>
</evidence>
<dbReference type="AlphaFoldDB" id="A0A144UL69"/>
<organism evidence="12 13">
    <name type="scientific">Enterobacter cloacae</name>
    <dbReference type="NCBI Taxonomy" id="550"/>
    <lineage>
        <taxon>Bacteria</taxon>
        <taxon>Pseudomonadati</taxon>
        <taxon>Pseudomonadota</taxon>
        <taxon>Gammaproteobacteria</taxon>
        <taxon>Enterobacterales</taxon>
        <taxon>Enterobacteriaceae</taxon>
        <taxon>Enterobacter</taxon>
        <taxon>Enterobacter cloacae complex</taxon>
    </lineage>
</organism>
<dbReference type="Gene3D" id="2.60.40.10">
    <property type="entry name" value="Immunoglobulins"/>
    <property type="match status" value="2"/>
</dbReference>
<evidence type="ECO:0000313" key="13">
    <source>
        <dbReference type="Proteomes" id="UP000076008"/>
    </source>
</evidence>
<keyword evidence="7" id="KW-0393">Immunoglobulin domain</keyword>
<evidence type="ECO:0000256" key="8">
    <source>
        <dbReference type="RuleBase" id="RU003918"/>
    </source>
</evidence>
<dbReference type="SUPFAM" id="SSF49354">
    <property type="entry name" value="PapD-like"/>
    <property type="match status" value="1"/>
</dbReference>
<comment type="similarity">
    <text evidence="2 8">Belongs to the periplasmic pilus chaperone family.</text>
</comment>
<evidence type="ECO:0000256" key="4">
    <source>
        <dbReference type="ARBA" id="ARBA00022729"/>
    </source>
</evidence>
<dbReference type="SUPFAM" id="SSF49584">
    <property type="entry name" value="Periplasmic chaperone C-domain"/>
    <property type="match status" value="1"/>
</dbReference>
<evidence type="ECO:0000256" key="9">
    <source>
        <dbReference type="SAM" id="SignalP"/>
    </source>
</evidence>
<comment type="subcellular location">
    <subcellularLocation>
        <location evidence="1 8">Periplasm</location>
    </subcellularLocation>
</comment>
<keyword evidence="3" id="KW-1029">Fimbrium biogenesis</keyword>
<dbReference type="PROSITE" id="PS00635">
    <property type="entry name" value="PILI_CHAPERONE"/>
    <property type="match status" value="1"/>
</dbReference>
<dbReference type="GO" id="GO:0071555">
    <property type="term" value="P:cell wall organization"/>
    <property type="evidence" value="ECO:0007669"/>
    <property type="project" value="InterPro"/>
</dbReference>
<dbReference type="InterPro" id="IPR013783">
    <property type="entry name" value="Ig-like_fold"/>
</dbReference>
<dbReference type="Pfam" id="PF02753">
    <property type="entry name" value="PapD_C"/>
    <property type="match status" value="1"/>
</dbReference>
<accession>A0A144UL69</accession>
<feature type="domain" description="Pili assembly chaperone C-terminal" evidence="11">
    <location>
        <begin position="169"/>
        <end position="227"/>
    </location>
</feature>
<feature type="domain" description="Pili assembly chaperone N-terminal" evidence="10">
    <location>
        <begin position="25"/>
        <end position="146"/>
    </location>
</feature>
<keyword evidence="5" id="KW-0574">Periplasm</keyword>
<feature type="chain" id="PRO_5009814435" evidence="9">
    <location>
        <begin position="24"/>
        <end position="254"/>
    </location>
</feature>
<gene>
    <name evidence="12" type="primary">papD</name>
    <name evidence="12" type="ORF">SAMEA2273318_04778</name>
</gene>
<proteinExistence type="inferred from homology"/>
<evidence type="ECO:0000256" key="2">
    <source>
        <dbReference type="ARBA" id="ARBA00007399"/>
    </source>
</evidence>
<dbReference type="Proteomes" id="UP000076008">
    <property type="component" value="Unassembled WGS sequence"/>
</dbReference>